<name>A0AAN9WQP0_9ORTH</name>
<feature type="region of interest" description="Disordered" evidence="8">
    <location>
        <begin position="207"/>
        <end position="227"/>
    </location>
</feature>
<evidence type="ECO:0000313" key="11">
    <source>
        <dbReference type="EMBL" id="KAK7873153.1"/>
    </source>
</evidence>
<keyword evidence="5" id="KW-0406">Ion transport</keyword>
<protein>
    <recommendedName>
        <fullName evidence="10">Potassium channel domain-containing protein</fullName>
    </recommendedName>
</protein>
<keyword evidence="12" id="KW-1185">Reference proteome</keyword>
<evidence type="ECO:0000256" key="1">
    <source>
        <dbReference type="ARBA" id="ARBA00004141"/>
    </source>
</evidence>
<keyword evidence="2" id="KW-0813">Transport</keyword>
<dbReference type="GO" id="GO:0005886">
    <property type="term" value="C:plasma membrane"/>
    <property type="evidence" value="ECO:0007669"/>
    <property type="project" value="TreeGrafter"/>
</dbReference>
<dbReference type="PANTHER" id="PTHR11003:SF334">
    <property type="entry name" value="FI03418P"/>
    <property type="match status" value="1"/>
</dbReference>
<dbReference type="InterPro" id="IPR013099">
    <property type="entry name" value="K_chnl_dom"/>
</dbReference>
<dbReference type="Proteomes" id="UP001378592">
    <property type="component" value="Unassembled WGS sequence"/>
</dbReference>
<evidence type="ECO:0000256" key="3">
    <source>
        <dbReference type="ARBA" id="ARBA00022692"/>
    </source>
</evidence>
<dbReference type="AlphaFoldDB" id="A0AAN9WQP0"/>
<reference evidence="11 12" key="1">
    <citation type="submission" date="2024-03" db="EMBL/GenBank/DDBJ databases">
        <title>The genome assembly and annotation of the cricket Gryllus longicercus Weissman &amp; Gray.</title>
        <authorList>
            <person name="Szrajer S."/>
            <person name="Gray D."/>
            <person name="Ylla G."/>
        </authorList>
    </citation>
    <scope>NUCLEOTIDE SEQUENCE [LARGE SCALE GENOMIC DNA]</scope>
    <source>
        <strain evidence="11">DAG 2021-001</strain>
        <tissue evidence="11">Whole body minus gut</tissue>
    </source>
</reference>
<dbReference type="PANTHER" id="PTHR11003">
    <property type="entry name" value="POTASSIUM CHANNEL, SUBFAMILY K"/>
    <property type="match status" value="1"/>
</dbReference>
<dbReference type="SUPFAM" id="SSF81324">
    <property type="entry name" value="Voltage-gated potassium channels"/>
    <property type="match status" value="1"/>
</dbReference>
<evidence type="ECO:0000259" key="10">
    <source>
        <dbReference type="Pfam" id="PF07885"/>
    </source>
</evidence>
<dbReference type="GO" id="GO:0015271">
    <property type="term" value="F:outward rectifier potassium channel activity"/>
    <property type="evidence" value="ECO:0007669"/>
    <property type="project" value="TreeGrafter"/>
</dbReference>
<gene>
    <name evidence="11" type="ORF">R5R35_006373</name>
</gene>
<keyword evidence="4 9" id="KW-1133">Transmembrane helix</keyword>
<evidence type="ECO:0000256" key="2">
    <source>
        <dbReference type="ARBA" id="ARBA00022448"/>
    </source>
</evidence>
<comment type="caution">
    <text evidence="11">The sequence shown here is derived from an EMBL/GenBank/DDBJ whole genome shotgun (WGS) entry which is preliminary data.</text>
</comment>
<feature type="transmembrane region" description="Helical" evidence="9">
    <location>
        <begin position="162"/>
        <end position="184"/>
    </location>
</feature>
<organism evidence="11 12">
    <name type="scientific">Gryllus longicercus</name>
    <dbReference type="NCBI Taxonomy" id="2509291"/>
    <lineage>
        <taxon>Eukaryota</taxon>
        <taxon>Metazoa</taxon>
        <taxon>Ecdysozoa</taxon>
        <taxon>Arthropoda</taxon>
        <taxon>Hexapoda</taxon>
        <taxon>Insecta</taxon>
        <taxon>Pterygota</taxon>
        <taxon>Neoptera</taxon>
        <taxon>Polyneoptera</taxon>
        <taxon>Orthoptera</taxon>
        <taxon>Ensifera</taxon>
        <taxon>Gryllidea</taxon>
        <taxon>Grylloidea</taxon>
        <taxon>Gryllidae</taxon>
        <taxon>Gryllinae</taxon>
        <taxon>Gryllus</taxon>
    </lineage>
</organism>
<evidence type="ECO:0000313" key="12">
    <source>
        <dbReference type="Proteomes" id="UP001378592"/>
    </source>
</evidence>
<dbReference type="GO" id="GO:0022841">
    <property type="term" value="F:potassium ion leak channel activity"/>
    <property type="evidence" value="ECO:0007669"/>
    <property type="project" value="TreeGrafter"/>
</dbReference>
<keyword evidence="7" id="KW-0407">Ion channel</keyword>
<keyword evidence="3 9" id="KW-0812">Transmembrane</keyword>
<evidence type="ECO:0000256" key="5">
    <source>
        <dbReference type="ARBA" id="ARBA00023065"/>
    </source>
</evidence>
<keyword evidence="6 9" id="KW-0472">Membrane</keyword>
<feature type="transmembrane region" description="Helical" evidence="9">
    <location>
        <begin position="129"/>
        <end position="150"/>
    </location>
</feature>
<dbReference type="Gene3D" id="1.10.287.70">
    <property type="match status" value="1"/>
</dbReference>
<proteinExistence type="predicted"/>
<evidence type="ECO:0000256" key="4">
    <source>
        <dbReference type="ARBA" id="ARBA00022989"/>
    </source>
</evidence>
<feature type="transmembrane region" description="Helical" evidence="9">
    <location>
        <begin position="32"/>
        <end position="53"/>
    </location>
</feature>
<dbReference type="InterPro" id="IPR003280">
    <property type="entry name" value="2pore_dom_K_chnl"/>
</dbReference>
<dbReference type="Pfam" id="PF07885">
    <property type="entry name" value="Ion_trans_2"/>
    <property type="match status" value="1"/>
</dbReference>
<comment type="subcellular location">
    <subcellularLocation>
        <location evidence="1">Membrane</location>
        <topology evidence="1">Multi-pass membrane protein</topology>
    </subcellularLocation>
</comment>
<dbReference type="GO" id="GO:0030322">
    <property type="term" value="P:stabilization of membrane potential"/>
    <property type="evidence" value="ECO:0007669"/>
    <property type="project" value="TreeGrafter"/>
</dbReference>
<feature type="domain" description="Potassium channel" evidence="10">
    <location>
        <begin position="128"/>
        <end position="183"/>
    </location>
</feature>
<accession>A0AAN9WQP0</accession>
<evidence type="ECO:0000256" key="9">
    <source>
        <dbReference type="SAM" id="Phobius"/>
    </source>
</evidence>
<evidence type="ECO:0000256" key="7">
    <source>
        <dbReference type="ARBA" id="ARBA00023303"/>
    </source>
</evidence>
<evidence type="ECO:0000256" key="6">
    <source>
        <dbReference type="ARBA" id="ARBA00023136"/>
    </source>
</evidence>
<sequence>MHSQSAFDDQPDDGPSRCSTILYYTWKVCTCLFSHVLLVSMVVTYCIMGAFMFRHLEAENEIKVKKNISKIRNNVTSDLWWLTESSKVLVEENWTLQVEMRLADFEKELVRCMKSDGWDGSEDVGAVQWTLSGALFYSIIVITTIGYGHIAPKTHWGKVVTIFYAILGIPLMLLCLSNIGDLMAHSFRFLYWRVCCYVCTRRPKRPPPPPFRRGRSVRAPARSQSAR</sequence>
<evidence type="ECO:0000256" key="8">
    <source>
        <dbReference type="SAM" id="MobiDB-lite"/>
    </source>
</evidence>
<dbReference type="EMBL" id="JAZDUA010000016">
    <property type="protein sequence ID" value="KAK7873153.1"/>
    <property type="molecule type" value="Genomic_DNA"/>
</dbReference>